<feature type="transmembrane region" description="Helical" evidence="7">
    <location>
        <begin position="52"/>
        <end position="75"/>
    </location>
</feature>
<dbReference type="GO" id="GO:0009306">
    <property type="term" value="P:protein secretion"/>
    <property type="evidence" value="ECO:0007669"/>
    <property type="project" value="InterPro"/>
</dbReference>
<evidence type="ECO:0000256" key="5">
    <source>
        <dbReference type="ARBA" id="ARBA00022989"/>
    </source>
</evidence>
<dbReference type="AlphaFoldDB" id="A0A1R3WRL9"/>
<dbReference type="Proteomes" id="UP000192455">
    <property type="component" value="Unassembled WGS sequence"/>
</dbReference>
<dbReference type="STRING" id="515897.SAMN05421849_1326"/>
<evidence type="ECO:0000256" key="4">
    <source>
        <dbReference type="ARBA" id="ARBA00022692"/>
    </source>
</evidence>
<dbReference type="Pfam" id="PF01313">
    <property type="entry name" value="Bac_export_3"/>
    <property type="match status" value="1"/>
</dbReference>
<evidence type="ECO:0000256" key="3">
    <source>
        <dbReference type="ARBA" id="ARBA00022475"/>
    </source>
</evidence>
<comment type="subcellular location">
    <subcellularLocation>
        <location evidence="1">Cell membrane</location>
        <topology evidence="1">Multi-pass membrane protein</topology>
    </subcellularLocation>
</comment>
<evidence type="ECO:0000256" key="6">
    <source>
        <dbReference type="ARBA" id="ARBA00023136"/>
    </source>
</evidence>
<evidence type="ECO:0000256" key="1">
    <source>
        <dbReference type="ARBA" id="ARBA00004651"/>
    </source>
</evidence>
<sequence>MLLEGLLFDTLRQGLWVAVLISLPILAVALLTGVTIGLFQALTSIQEMTLTFVPKLGAIVIVFWLSMGFMSQMLVSFFHDQILPLIAGGS</sequence>
<keyword evidence="8" id="KW-0282">Flagellum</keyword>
<dbReference type="RefSeq" id="WP_076648832.1">
    <property type="nucleotide sequence ID" value="NZ_DAIPDV010000006.1"/>
</dbReference>
<dbReference type="EMBL" id="FTPS01000001">
    <property type="protein sequence ID" value="SIT80520.1"/>
    <property type="molecule type" value="Genomic_DNA"/>
</dbReference>
<keyword evidence="5 7" id="KW-1133">Transmembrane helix</keyword>
<evidence type="ECO:0000256" key="2">
    <source>
        <dbReference type="ARBA" id="ARBA00006156"/>
    </source>
</evidence>
<name>A0A1R3WRL9_9RHOB</name>
<organism evidence="8 9">
    <name type="scientific">Pontibaca methylaminivorans</name>
    <dbReference type="NCBI Taxonomy" id="515897"/>
    <lineage>
        <taxon>Bacteria</taxon>
        <taxon>Pseudomonadati</taxon>
        <taxon>Pseudomonadota</taxon>
        <taxon>Alphaproteobacteria</taxon>
        <taxon>Rhodobacterales</taxon>
        <taxon>Roseobacteraceae</taxon>
        <taxon>Pontibaca</taxon>
    </lineage>
</organism>
<dbReference type="PANTHER" id="PTHR34040:SF2">
    <property type="entry name" value="FLAGELLAR BIOSYNTHETIC PROTEIN FLIQ"/>
    <property type="match status" value="1"/>
</dbReference>
<keyword evidence="8" id="KW-0966">Cell projection</keyword>
<keyword evidence="4 7" id="KW-0812">Transmembrane</keyword>
<dbReference type="GO" id="GO:0005886">
    <property type="term" value="C:plasma membrane"/>
    <property type="evidence" value="ECO:0007669"/>
    <property type="project" value="UniProtKB-SubCell"/>
</dbReference>
<dbReference type="PANTHER" id="PTHR34040">
    <property type="entry name" value="FLAGELLAR BIOSYNTHETIC PROTEIN FLIQ"/>
    <property type="match status" value="1"/>
</dbReference>
<gene>
    <name evidence="8" type="ORF">SAMN05421849_1326</name>
</gene>
<keyword evidence="9" id="KW-1185">Reference proteome</keyword>
<comment type="similarity">
    <text evidence="2">Belongs to the FliQ/MopD/SpaQ family.</text>
</comment>
<evidence type="ECO:0000256" key="7">
    <source>
        <dbReference type="SAM" id="Phobius"/>
    </source>
</evidence>
<accession>A0A1R3WRL9</accession>
<keyword evidence="3" id="KW-1003">Cell membrane</keyword>
<evidence type="ECO:0000313" key="8">
    <source>
        <dbReference type="EMBL" id="SIT80520.1"/>
    </source>
</evidence>
<reference evidence="8 9" key="1">
    <citation type="submission" date="2017-01" db="EMBL/GenBank/DDBJ databases">
        <authorList>
            <person name="Mah S.A."/>
            <person name="Swanson W.J."/>
            <person name="Moy G.W."/>
            <person name="Vacquier V.D."/>
        </authorList>
    </citation>
    <scope>NUCLEOTIDE SEQUENCE [LARGE SCALE GENOMIC DNA]</scope>
    <source>
        <strain evidence="8 9">DSM 21219</strain>
    </source>
</reference>
<keyword evidence="8" id="KW-0969">Cilium</keyword>
<keyword evidence="6 7" id="KW-0472">Membrane</keyword>
<feature type="transmembrane region" description="Helical" evidence="7">
    <location>
        <begin position="15"/>
        <end position="40"/>
    </location>
</feature>
<dbReference type="PIRSF" id="PIRSF004669">
    <property type="entry name" value="FliQ"/>
    <property type="match status" value="1"/>
</dbReference>
<dbReference type="InterPro" id="IPR002191">
    <property type="entry name" value="Bac_export_3"/>
</dbReference>
<evidence type="ECO:0000313" key="9">
    <source>
        <dbReference type="Proteomes" id="UP000192455"/>
    </source>
</evidence>
<dbReference type="OrthoDB" id="9806440at2"/>
<proteinExistence type="inferred from homology"/>
<dbReference type="PRINTS" id="PR00952">
    <property type="entry name" value="TYPE3IMQPROT"/>
</dbReference>
<protein>
    <submittedName>
        <fullName evidence="8">Flagellar biosynthetic protein FliQ</fullName>
    </submittedName>
</protein>